<reference evidence="7 8" key="1">
    <citation type="submission" date="2020-06" db="EMBL/GenBank/DDBJ databases">
        <authorList>
            <person name="Chanama M."/>
        </authorList>
    </citation>
    <scope>NUCLEOTIDE SEQUENCE [LARGE SCALE GENOMIC DNA]</scope>
    <source>
        <strain evidence="7 8">TBRC6557</strain>
    </source>
</reference>
<evidence type="ECO:0000256" key="2">
    <source>
        <dbReference type="ARBA" id="ARBA00023125"/>
    </source>
</evidence>
<keyword evidence="3" id="KW-0804">Transcription</keyword>
<dbReference type="Gene3D" id="1.10.10.10">
    <property type="entry name" value="Winged helix-like DNA-binding domain superfamily/Winged helix DNA-binding domain"/>
    <property type="match status" value="1"/>
</dbReference>
<gene>
    <name evidence="7" type="ORF">HT134_22785</name>
</gene>
<dbReference type="InterPro" id="IPR036390">
    <property type="entry name" value="WH_DNA-bd_sf"/>
</dbReference>
<dbReference type="InterPro" id="IPR036249">
    <property type="entry name" value="Thioredoxin-like_sf"/>
</dbReference>
<name>A0A7Y6IR96_9ACTN</name>
<evidence type="ECO:0000256" key="1">
    <source>
        <dbReference type="ARBA" id="ARBA00023015"/>
    </source>
</evidence>
<dbReference type="SUPFAM" id="SSF46785">
    <property type="entry name" value="Winged helix' DNA-binding domain"/>
    <property type="match status" value="1"/>
</dbReference>
<feature type="domain" description="Thioredoxin" evidence="6">
    <location>
        <begin position="126"/>
        <end position="293"/>
    </location>
</feature>
<dbReference type="Gene3D" id="3.40.30.10">
    <property type="entry name" value="Glutaredoxin"/>
    <property type="match status" value="1"/>
</dbReference>
<feature type="region of interest" description="Disordered" evidence="4">
    <location>
        <begin position="290"/>
        <end position="314"/>
    </location>
</feature>
<dbReference type="GO" id="GO:0003677">
    <property type="term" value="F:DNA binding"/>
    <property type="evidence" value="ECO:0007669"/>
    <property type="project" value="UniProtKB-KW"/>
</dbReference>
<dbReference type="PANTHER" id="PTHR33204:SF18">
    <property type="entry name" value="TRANSCRIPTIONAL REGULATORY PROTEIN"/>
    <property type="match status" value="1"/>
</dbReference>
<dbReference type="InterPro" id="IPR013766">
    <property type="entry name" value="Thioredoxin_domain"/>
</dbReference>
<accession>A0A7Y6IR96</accession>
<dbReference type="InterPro" id="IPR002577">
    <property type="entry name" value="HTH_HxlR"/>
</dbReference>
<dbReference type="PANTHER" id="PTHR33204">
    <property type="entry name" value="TRANSCRIPTIONAL REGULATOR, MARR FAMILY"/>
    <property type="match status" value="1"/>
</dbReference>
<dbReference type="CDD" id="cd03017">
    <property type="entry name" value="PRX_BCP"/>
    <property type="match status" value="1"/>
</dbReference>
<evidence type="ECO:0000313" key="7">
    <source>
        <dbReference type="EMBL" id="NUW42941.1"/>
    </source>
</evidence>
<evidence type="ECO:0000256" key="4">
    <source>
        <dbReference type="SAM" id="MobiDB-lite"/>
    </source>
</evidence>
<keyword evidence="8" id="KW-1185">Reference proteome</keyword>
<dbReference type="Pfam" id="PF00578">
    <property type="entry name" value="AhpC-TSA"/>
    <property type="match status" value="1"/>
</dbReference>
<dbReference type="InterPro" id="IPR000866">
    <property type="entry name" value="AhpC/TSA"/>
</dbReference>
<feature type="domain" description="HTH hxlR-type" evidence="5">
    <location>
        <begin position="11"/>
        <end position="108"/>
    </location>
</feature>
<dbReference type="GO" id="GO:0016209">
    <property type="term" value="F:antioxidant activity"/>
    <property type="evidence" value="ECO:0007669"/>
    <property type="project" value="InterPro"/>
</dbReference>
<keyword evidence="2" id="KW-0238">DNA-binding</keyword>
<dbReference type="AlphaFoldDB" id="A0A7Y6IR96"/>
<comment type="caution">
    <text evidence="7">The sequence shown here is derived from an EMBL/GenBank/DDBJ whole genome shotgun (WGS) entry which is preliminary data.</text>
</comment>
<dbReference type="RefSeq" id="WP_175602473.1">
    <property type="nucleotide sequence ID" value="NZ_JABWGO010000005.1"/>
</dbReference>
<evidence type="ECO:0000259" key="6">
    <source>
        <dbReference type="PROSITE" id="PS51352"/>
    </source>
</evidence>
<dbReference type="GO" id="GO:0016491">
    <property type="term" value="F:oxidoreductase activity"/>
    <property type="evidence" value="ECO:0007669"/>
    <property type="project" value="InterPro"/>
</dbReference>
<dbReference type="Pfam" id="PF01638">
    <property type="entry name" value="HxlR"/>
    <property type="match status" value="1"/>
</dbReference>
<dbReference type="PROSITE" id="PS51352">
    <property type="entry name" value="THIOREDOXIN_2"/>
    <property type="match status" value="1"/>
</dbReference>
<dbReference type="Proteomes" id="UP000546126">
    <property type="component" value="Unassembled WGS sequence"/>
</dbReference>
<organism evidence="7 8">
    <name type="scientific">Nonomuraea rhodomycinica</name>
    <dbReference type="NCBI Taxonomy" id="1712872"/>
    <lineage>
        <taxon>Bacteria</taxon>
        <taxon>Bacillati</taxon>
        <taxon>Actinomycetota</taxon>
        <taxon>Actinomycetes</taxon>
        <taxon>Streptosporangiales</taxon>
        <taxon>Streptosporangiaceae</taxon>
        <taxon>Nonomuraea</taxon>
    </lineage>
</organism>
<evidence type="ECO:0000313" key="8">
    <source>
        <dbReference type="Proteomes" id="UP000546126"/>
    </source>
</evidence>
<evidence type="ECO:0000256" key="3">
    <source>
        <dbReference type="ARBA" id="ARBA00023163"/>
    </source>
</evidence>
<proteinExistence type="predicted"/>
<dbReference type="EMBL" id="JABWGO010000005">
    <property type="protein sequence ID" value="NUW42941.1"/>
    <property type="molecule type" value="Genomic_DNA"/>
</dbReference>
<dbReference type="InterPro" id="IPR036388">
    <property type="entry name" value="WH-like_DNA-bd_sf"/>
</dbReference>
<keyword evidence="1" id="KW-0805">Transcription regulation</keyword>
<sequence length="314" mass="33544">MKRADLSDADCGIAQALGVIGDWWTFLVVRDIAGGTTRFDGLQRALGVSRRALTERLAGLVAHGVLTKRLYSDHPPRYDYLLTAKGEGLLPALLALQDWGTRHVMGDGALTATSEEGSAEARRVQGLVNRKLPDVLLERHDGDLVAPSATGGAWTVLYFFPGAFAPDAQGHPPGWADIPGAQGCTLESLTYASRHADFAASGAAIRGVSTQRPDQLAAFVTHARLPYPLLSDQDGKLAAGLLLPTFRAAGVDRLKRLTLLADPDAIIRAVQFPIRDPAGSVEEMLALVRGQQRRPRSAPGAEPEHRRVQASGGD</sequence>
<dbReference type="PROSITE" id="PS51118">
    <property type="entry name" value="HTH_HXLR"/>
    <property type="match status" value="1"/>
</dbReference>
<dbReference type="SUPFAM" id="SSF52833">
    <property type="entry name" value="Thioredoxin-like"/>
    <property type="match status" value="1"/>
</dbReference>
<evidence type="ECO:0000259" key="5">
    <source>
        <dbReference type="PROSITE" id="PS51118"/>
    </source>
</evidence>
<protein>
    <submittedName>
        <fullName evidence="7">Winged helix-turn-helix transcriptional regulator</fullName>
    </submittedName>
</protein>